<dbReference type="Gene3D" id="3.40.30.10">
    <property type="entry name" value="Glutaredoxin"/>
    <property type="match status" value="1"/>
</dbReference>
<dbReference type="Proteomes" id="UP000054516">
    <property type="component" value="Unassembled WGS sequence"/>
</dbReference>
<dbReference type="AlphaFoldDB" id="A0A1S7UKA1"/>
<dbReference type="OMA" id="YQLYIAN"/>
<dbReference type="EMBL" id="DF977446">
    <property type="protein sequence ID" value="GAP82791.2"/>
    <property type="molecule type" value="Genomic_DNA"/>
</dbReference>
<keyword evidence="3" id="KW-1185">Reference proteome</keyword>
<evidence type="ECO:0000313" key="2">
    <source>
        <dbReference type="EMBL" id="GAP82791.2"/>
    </source>
</evidence>
<dbReference type="STRING" id="77044.A0A1S7UKA1"/>
<proteinExistence type="predicted"/>
<feature type="domain" description="GST N-terminal" evidence="1">
    <location>
        <begin position="25"/>
        <end position="92"/>
    </location>
</feature>
<dbReference type="InterPro" id="IPR004045">
    <property type="entry name" value="Glutathione_S-Trfase_N"/>
</dbReference>
<dbReference type="SUPFAM" id="SSF52833">
    <property type="entry name" value="Thioredoxin-like"/>
    <property type="match status" value="1"/>
</dbReference>
<organism evidence="2">
    <name type="scientific">Rosellinia necatrix</name>
    <name type="common">White root-rot fungus</name>
    <dbReference type="NCBI Taxonomy" id="77044"/>
    <lineage>
        <taxon>Eukaryota</taxon>
        <taxon>Fungi</taxon>
        <taxon>Dikarya</taxon>
        <taxon>Ascomycota</taxon>
        <taxon>Pezizomycotina</taxon>
        <taxon>Sordariomycetes</taxon>
        <taxon>Xylariomycetidae</taxon>
        <taxon>Xylariales</taxon>
        <taxon>Xylariaceae</taxon>
        <taxon>Rosellinia</taxon>
    </lineage>
</organism>
<dbReference type="GO" id="GO:0016740">
    <property type="term" value="F:transferase activity"/>
    <property type="evidence" value="ECO:0007669"/>
    <property type="project" value="UniProtKB-KW"/>
</dbReference>
<dbReference type="OrthoDB" id="249703at2759"/>
<name>A0A1S7UKA1_ROSNE</name>
<gene>
    <name evidence="2" type="ORF">SAMD00023353_0103230</name>
</gene>
<dbReference type="InterPro" id="IPR036249">
    <property type="entry name" value="Thioredoxin-like_sf"/>
</dbReference>
<dbReference type="InterPro" id="IPR036282">
    <property type="entry name" value="Glutathione-S-Trfase_C_sf"/>
</dbReference>
<dbReference type="Pfam" id="PF13409">
    <property type="entry name" value="GST_N_2"/>
    <property type="match status" value="1"/>
</dbReference>
<evidence type="ECO:0000259" key="1">
    <source>
        <dbReference type="Pfam" id="PF13409"/>
    </source>
</evidence>
<keyword evidence="2" id="KW-0315">Glutamine amidotransferase</keyword>
<sequence>MADNNNNNNATSKPSYTLHVYYTRYSSWGARVQLVLAHFEIPHTVRYYNFTDPALAAPAGLQTLPVLDVAVPDSPPLRVADSLAICEFLAEQQQQQQQHHQDGRPLWPRDAHLRALARAAAARMHSGFAALRAACPSNFVARFAGPGLPARLPAAAAEDVRRLGELWGGLRAVARERLALLGEADEGFLCGAFSIADAFFWPVLWTMNGRHRFPAAF</sequence>
<reference evidence="2" key="1">
    <citation type="submission" date="2016-03" db="EMBL/GenBank/DDBJ databases">
        <title>Draft genome sequence of Rosellinia necatrix.</title>
        <authorList>
            <person name="Kanematsu S."/>
        </authorList>
    </citation>
    <scope>NUCLEOTIDE SEQUENCE [LARGE SCALE GENOMIC DNA]</scope>
    <source>
        <strain evidence="2">W97</strain>
    </source>
</reference>
<dbReference type="SUPFAM" id="SSF47616">
    <property type="entry name" value="GST C-terminal domain-like"/>
    <property type="match status" value="1"/>
</dbReference>
<dbReference type="Gene3D" id="1.20.1050.10">
    <property type="match status" value="1"/>
</dbReference>
<protein>
    <submittedName>
        <fullName evidence="2">Putative glutamine amidotransferase subunit pdxT</fullName>
    </submittedName>
</protein>
<evidence type="ECO:0000313" key="3">
    <source>
        <dbReference type="Proteomes" id="UP000054516"/>
    </source>
</evidence>
<accession>A0A1S7UKA1</accession>
<keyword evidence="2" id="KW-0808">Transferase</keyword>